<sequence>MSKKKGSKGKGQPVLGRAKEHTQFLEALKLYESKSYKKSIKILDGILKKDSEYVDALALKALDLVSLGEKSEAQGYCKNALSKIDGTTASPICCHVLGIYMRTIKEYAESVKWFQASLNNGSTNQQIYRDLATLQSQIDDFKGALVSRKKYWEAYLGYRANWTALAIAQDINGEHQQAVNTLSQFEKLVEGKLGKAELYEHNECLMYKSDIMYRIAGNNKEKLQNVLRYLNEIDPNVYDKCSLLEEQASIYMKMGELKEASKVYRTLIKRNPDDFRYYKLLEVSLGIQGNNTLRKALYEKLEKFYPRSEPPKFIPLTFIEDENLLSTKLKEYVLPQLKRGVPAAFCNVKLLYRGRLSIVPALLEKIVSDYLVSIDATTEPIPYIWTCYYLAQHFLFLKQFQKSQEFIDKAIQHTPTLVELYLFKGRVLKHLGLLEEAAEVLEEGRRLDLQDRFINTKTVKYFLRANNIEKATEIASLFTKNDDAINGIKDLHLVEASWFVIEQAEAHYRLYLLALRKLHNLISEAEKAENTEQTNNEHGDNLIHNIKVTEWEVQKNQGLALKRFLAITKFYNQFQDDQLDFHSYCMRKGTPRAYLDMIKWGKTIYTKPMYVRALQGSFKLYSSLYDQSLLEQDDTIQTRIKNIMKNHAKKAKKETSAINKRKEEDKKHFAAYTEAEDNDVYGIELLNKKMPLEEFQIIYKNYCQKVSEIDKNYTLEFEYQYRKGKLALCLGALSKYTKIHGTKSGLAGAMAIVLLLSTKEDAPFDVIGKKVAYKGCEDICPGLPVAERDNEHFDWIEYYNQTFPNHDLEPLRFLNSHKRLFDAAKLKEMILQELSNREPLLQNYVLQYEL</sequence>
<reference evidence="4 5" key="1">
    <citation type="submission" date="2020-06" db="EMBL/GenBank/DDBJ databases">
        <title>The yeast mating-type switching endonuclease HO is a domesticated member of an unorthodox homing genetic element family.</title>
        <authorList>
            <person name="Coughlan A.Y."/>
            <person name="Lombardi L."/>
            <person name="Braun-Galleani S."/>
            <person name="Martos A.R."/>
            <person name="Galeote V."/>
            <person name="Bigey F."/>
            <person name="Dequin S."/>
            <person name="Byrne K.P."/>
            <person name="Wolfe K.H."/>
        </authorList>
    </citation>
    <scope>NUCLEOTIDE SEQUENCE [LARGE SCALE GENOMIC DNA]</scope>
    <source>
        <strain evidence="4 5">CBS2947</strain>
    </source>
</reference>
<dbReference type="SUPFAM" id="SSF48452">
    <property type="entry name" value="TPR-like"/>
    <property type="match status" value="2"/>
</dbReference>
<dbReference type="SMART" id="SM00028">
    <property type="entry name" value="TPR"/>
    <property type="match status" value="5"/>
</dbReference>
<evidence type="ECO:0000313" key="4">
    <source>
        <dbReference type="EMBL" id="QLQ80314.1"/>
    </source>
</evidence>
<dbReference type="InterPro" id="IPR021183">
    <property type="entry name" value="NatA_aux_su"/>
</dbReference>
<keyword evidence="2 3" id="KW-0802">TPR repeat</keyword>
<proteinExistence type="predicted"/>
<keyword evidence="5" id="KW-1185">Reference proteome</keyword>
<dbReference type="Gene3D" id="1.25.40.1010">
    <property type="match status" value="1"/>
</dbReference>
<dbReference type="Gene3D" id="1.25.40.1040">
    <property type="match status" value="1"/>
</dbReference>
<organism evidence="4 5">
    <name type="scientific">Torulaspora globosa</name>
    <dbReference type="NCBI Taxonomy" id="48254"/>
    <lineage>
        <taxon>Eukaryota</taxon>
        <taxon>Fungi</taxon>
        <taxon>Dikarya</taxon>
        <taxon>Ascomycota</taxon>
        <taxon>Saccharomycotina</taxon>
        <taxon>Saccharomycetes</taxon>
        <taxon>Saccharomycetales</taxon>
        <taxon>Saccharomycetaceae</taxon>
        <taxon>Torulaspora</taxon>
    </lineage>
</organism>
<evidence type="ECO:0000256" key="2">
    <source>
        <dbReference type="ARBA" id="ARBA00022803"/>
    </source>
</evidence>
<dbReference type="PANTHER" id="PTHR22767">
    <property type="entry name" value="N-TERMINAL ACETYLTRANSFERASE-RELATED"/>
    <property type="match status" value="1"/>
</dbReference>
<dbReference type="EMBL" id="CP059270">
    <property type="protein sequence ID" value="QLQ80314.1"/>
    <property type="molecule type" value="Genomic_DNA"/>
</dbReference>
<evidence type="ECO:0000256" key="3">
    <source>
        <dbReference type="PROSITE-ProRule" id="PRU00339"/>
    </source>
</evidence>
<dbReference type="PANTHER" id="PTHR22767:SF2">
    <property type="entry name" value="N(ALPHA)-ACETYLTRANSFERASE 15_16, ISOFORM A"/>
    <property type="match status" value="1"/>
</dbReference>
<protein>
    <submittedName>
        <fullName evidence="4">Uncharacterized protein</fullName>
    </submittedName>
</protein>
<name>A0A7H9HRD3_9SACH</name>
<dbReference type="PROSITE" id="PS50005">
    <property type="entry name" value="TPR"/>
    <property type="match status" value="1"/>
</dbReference>
<dbReference type="Proteomes" id="UP000510647">
    <property type="component" value="Chromosome 4"/>
</dbReference>
<dbReference type="InterPro" id="IPR019734">
    <property type="entry name" value="TPR_rpt"/>
</dbReference>
<dbReference type="Pfam" id="PF12569">
    <property type="entry name" value="NatA_aux_su"/>
    <property type="match status" value="2"/>
</dbReference>
<gene>
    <name evidence="4" type="ORF">HG537_0D03150</name>
</gene>
<evidence type="ECO:0000313" key="5">
    <source>
        <dbReference type="Proteomes" id="UP000510647"/>
    </source>
</evidence>
<accession>A0A7H9HRD3</accession>
<feature type="repeat" description="TPR" evidence="3">
    <location>
        <begin position="241"/>
        <end position="274"/>
    </location>
</feature>
<dbReference type="AlphaFoldDB" id="A0A7H9HRD3"/>
<dbReference type="GO" id="GO:0031415">
    <property type="term" value="C:NatA complex"/>
    <property type="evidence" value="ECO:0007669"/>
    <property type="project" value="TreeGrafter"/>
</dbReference>
<dbReference type="OrthoDB" id="10263032at2759"/>
<dbReference type="InterPro" id="IPR011990">
    <property type="entry name" value="TPR-like_helical_dom_sf"/>
</dbReference>
<evidence type="ECO:0000256" key="1">
    <source>
        <dbReference type="ARBA" id="ARBA00022737"/>
    </source>
</evidence>
<keyword evidence="1" id="KW-0677">Repeat</keyword>
<dbReference type="PIRSF" id="PIRSF000422">
    <property type="entry name" value="N-terminal-AcTrfase-A_aux_su"/>
    <property type="match status" value="1"/>
</dbReference>